<keyword evidence="7" id="KW-0472">Membrane</keyword>
<evidence type="ECO:0000256" key="7">
    <source>
        <dbReference type="SAM" id="Phobius"/>
    </source>
</evidence>
<evidence type="ECO:0000256" key="1">
    <source>
        <dbReference type="ARBA" id="ARBA00022670"/>
    </source>
</evidence>
<dbReference type="CDD" id="cd07326">
    <property type="entry name" value="M56_BlaR1_MecR1_like"/>
    <property type="match status" value="1"/>
</dbReference>
<evidence type="ECO:0000256" key="2">
    <source>
        <dbReference type="ARBA" id="ARBA00022723"/>
    </source>
</evidence>
<keyword evidence="5 6" id="KW-0482">Metalloprotease</keyword>
<reference evidence="9 10" key="1">
    <citation type="submission" date="2024-10" db="EMBL/GenBank/DDBJ databases">
        <title>The Natural Products Discovery Center: Release of the First 8490 Sequenced Strains for Exploring Actinobacteria Biosynthetic Diversity.</title>
        <authorList>
            <person name="Kalkreuter E."/>
            <person name="Kautsar S.A."/>
            <person name="Yang D."/>
            <person name="Bader C.D."/>
            <person name="Teijaro C.N."/>
            <person name="Fluegel L."/>
            <person name="Davis C.M."/>
            <person name="Simpson J.R."/>
            <person name="Lauterbach L."/>
            <person name="Steele A.D."/>
            <person name="Gui C."/>
            <person name="Meng S."/>
            <person name="Li G."/>
            <person name="Viehrig K."/>
            <person name="Ye F."/>
            <person name="Su P."/>
            <person name="Kiefer A.F."/>
            <person name="Nichols A."/>
            <person name="Cepeda A.J."/>
            <person name="Yan W."/>
            <person name="Fan B."/>
            <person name="Jiang Y."/>
            <person name="Adhikari A."/>
            <person name="Zheng C.-J."/>
            <person name="Schuster L."/>
            <person name="Cowan T.M."/>
            <person name="Smanski M.J."/>
            <person name="Chevrette M.G."/>
            <person name="De Carvalho L.P.S."/>
            <person name="Shen B."/>
        </authorList>
    </citation>
    <scope>NUCLEOTIDE SEQUENCE [LARGE SCALE GENOMIC DNA]</scope>
    <source>
        <strain evidence="9 10">NPDC003029</strain>
    </source>
</reference>
<sequence>MISASAVVTAAKWPYRAPCAALSLWLAGALAALTGLLLATYGVVADVDSALDHRKLRLPVDALAIVGAWAYVIHVLISFIKINRAARRRRERHVALLELFARPTLHLAAVVLPSRHPVAYSVPGPHGGHAVVSEAVLTNFSREEVASVLAHEEAHLRQRHHLFTQLVDALGSALPKRHFAVRFAERFSGLIEMRADCASRHKCGRHAAASALARMVPDSSDEPASGCPVAARRRHLLFNDRCCNSLTSSAVYIVACSLAAAPVVLTAAGLLAAACNWICR</sequence>
<keyword evidence="7" id="KW-0812">Transmembrane</keyword>
<evidence type="ECO:0000256" key="6">
    <source>
        <dbReference type="RuleBase" id="RU003983"/>
    </source>
</evidence>
<dbReference type="InterPro" id="IPR001915">
    <property type="entry name" value="Peptidase_M48"/>
</dbReference>
<comment type="cofactor">
    <cofactor evidence="6">
        <name>Zn(2+)</name>
        <dbReference type="ChEBI" id="CHEBI:29105"/>
    </cofactor>
    <text evidence="6">Binds 1 zinc ion per subunit.</text>
</comment>
<evidence type="ECO:0000256" key="3">
    <source>
        <dbReference type="ARBA" id="ARBA00022801"/>
    </source>
</evidence>
<organism evidence="9 10">
    <name type="scientific">Streptomyces flavidovirens</name>
    <dbReference type="NCBI Taxonomy" id="67298"/>
    <lineage>
        <taxon>Bacteria</taxon>
        <taxon>Bacillati</taxon>
        <taxon>Actinomycetota</taxon>
        <taxon>Actinomycetes</taxon>
        <taxon>Kitasatosporales</taxon>
        <taxon>Streptomycetaceae</taxon>
        <taxon>Streptomyces</taxon>
    </lineage>
</organism>
<accession>A0ABW6RIC4</accession>
<protein>
    <submittedName>
        <fullName evidence="9">M56 family metallopeptidase</fullName>
    </submittedName>
</protein>
<dbReference type="Gene3D" id="3.30.2010.10">
    <property type="entry name" value="Metalloproteases ('zincins'), catalytic domain"/>
    <property type="match status" value="1"/>
</dbReference>
<comment type="similarity">
    <text evidence="6">Belongs to the peptidase M48 family.</text>
</comment>
<keyword evidence="10" id="KW-1185">Reference proteome</keyword>
<dbReference type="Pfam" id="PF01435">
    <property type="entry name" value="Peptidase_M48"/>
    <property type="match status" value="1"/>
</dbReference>
<keyword evidence="1 6" id="KW-0645">Protease</keyword>
<dbReference type="Proteomes" id="UP001601976">
    <property type="component" value="Unassembled WGS sequence"/>
</dbReference>
<evidence type="ECO:0000313" key="9">
    <source>
        <dbReference type="EMBL" id="MFF3341285.1"/>
    </source>
</evidence>
<evidence type="ECO:0000259" key="8">
    <source>
        <dbReference type="Pfam" id="PF01435"/>
    </source>
</evidence>
<proteinExistence type="inferred from homology"/>
<keyword evidence="4 6" id="KW-0862">Zinc</keyword>
<name>A0ABW6RIC4_9ACTN</name>
<feature type="transmembrane region" description="Helical" evidence="7">
    <location>
        <begin position="250"/>
        <end position="279"/>
    </location>
</feature>
<feature type="transmembrane region" description="Helical" evidence="7">
    <location>
        <begin position="62"/>
        <end position="82"/>
    </location>
</feature>
<dbReference type="RefSeq" id="WP_387896473.1">
    <property type="nucleotide sequence ID" value="NZ_JBIAPK010000006.1"/>
</dbReference>
<comment type="caution">
    <text evidence="9">The sequence shown here is derived from an EMBL/GenBank/DDBJ whole genome shotgun (WGS) entry which is preliminary data.</text>
</comment>
<evidence type="ECO:0000256" key="4">
    <source>
        <dbReference type="ARBA" id="ARBA00022833"/>
    </source>
</evidence>
<feature type="domain" description="Peptidase M48" evidence="8">
    <location>
        <begin position="98"/>
        <end position="172"/>
    </location>
</feature>
<dbReference type="EMBL" id="JBIAPK010000006">
    <property type="protein sequence ID" value="MFF3341285.1"/>
    <property type="molecule type" value="Genomic_DNA"/>
</dbReference>
<keyword evidence="7" id="KW-1133">Transmembrane helix</keyword>
<evidence type="ECO:0000313" key="10">
    <source>
        <dbReference type="Proteomes" id="UP001601976"/>
    </source>
</evidence>
<feature type="transmembrane region" description="Helical" evidence="7">
    <location>
        <begin position="21"/>
        <end position="42"/>
    </location>
</feature>
<keyword evidence="3 6" id="KW-0378">Hydrolase</keyword>
<gene>
    <name evidence="9" type="ORF">ACFYWW_21500</name>
</gene>
<keyword evidence="2" id="KW-0479">Metal-binding</keyword>
<evidence type="ECO:0000256" key="5">
    <source>
        <dbReference type="ARBA" id="ARBA00023049"/>
    </source>
</evidence>